<dbReference type="InterPro" id="IPR000182">
    <property type="entry name" value="GNAT_dom"/>
</dbReference>
<dbReference type="Proteomes" id="UP000312512">
    <property type="component" value="Unassembled WGS sequence"/>
</dbReference>
<dbReference type="InterPro" id="IPR039968">
    <property type="entry name" value="BcerS-like"/>
</dbReference>
<comment type="caution">
    <text evidence="1">The sequence shown here is derived from an EMBL/GenBank/DDBJ whole genome shotgun (WGS) entry which is preliminary data.</text>
</comment>
<keyword evidence="2" id="KW-1185">Reference proteome</keyword>
<dbReference type="SUPFAM" id="SSF55729">
    <property type="entry name" value="Acyl-CoA N-acyltransferases (Nat)"/>
    <property type="match status" value="1"/>
</dbReference>
<dbReference type="RefSeq" id="WP_139629845.1">
    <property type="nucleotide sequence ID" value="NZ_VDLX02000002.1"/>
</dbReference>
<proteinExistence type="predicted"/>
<sequence>MPSHLPAAAPVTRPVRTRRDLRQFVELPYELHRGDAAFVPPLRVECRRLLDRRRNPFFAYGEAELFLAHGGDGRVVGRIAAVHNPRHNDVHDARDGFFGQFECVDDPAVARALVEAAAAWLRPRGLTTMMGPVNFTTNDECGLLVHGFDLPPRVLMPYNPPYYPALLEAGGLTKAKDLLAFERDAGPCGERVVRICDVVERRNGLRVRSLDLSDFDAEVARVKRVYHRAWQDNWGFTPMTDAEFAALARRLRRIVDPSLGLLAESGGEPVAVVLALPDLNQALPVAQGRLTRFGLPFGAVRLARAVRRIDHARLVLAGVVEEFRGRGVEAVLFHRLQEAGVAGGYRGVELGWTLEDNEPVNRIIATLGGTHAKTYRIYRRSL</sequence>
<dbReference type="Gene3D" id="3.40.630.30">
    <property type="match status" value="1"/>
</dbReference>
<keyword evidence="1" id="KW-0808">Transferase</keyword>
<dbReference type="GO" id="GO:0016747">
    <property type="term" value="F:acyltransferase activity, transferring groups other than amino-acyl groups"/>
    <property type="evidence" value="ECO:0007669"/>
    <property type="project" value="InterPro"/>
</dbReference>
<dbReference type="PROSITE" id="PS51186">
    <property type="entry name" value="GNAT"/>
    <property type="match status" value="1"/>
</dbReference>
<dbReference type="EMBL" id="VDLX02000002">
    <property type="protein sequence ID" value="KAB8196784.1"/>
    <property type="molecule type" value="Genomic_DNA"/>
</dbReference>
<name>A0A5C4WTC0_9ACTN</name>
<evidence type="ECO:0000313" key="2">
    <source>
        <dbReference type="Proteomes" id="UP000312512"/>
    </source>
</evidence>
<dbReference type="PANTHER" id="PTHR41368">
    <property type="entry name" value="PROTEIN YGHO"/>
    <property type="match status" value="1"/>
</dbReference>
<accession>A0A5C4WTC0</accession>
<protein>
    <submittedName>
        <fullName evidence="1">N-acetyltransferase</fullName>
    </submittedName>
</protein>
<dbReference type="AlphaFoldDB" id="A0A5C4WTC0"/>
<gene>
    <name evidence="1" type="ORF">FH608_008810</name>
</gene>
<reference evidence="1 2" key="1">
    <citation type="submission" date="2019-10" db="EMBL/GenBank/DDBJ databases">
        <title>Nonomuraea sp. nov., isolated from Phyllanthus amarus.</title>
        <authorList>
            <person name="Klykleung N."/>
            <person name="Tanasupawat S."/>
        </authorList>
    </citation>
    <scope>NUCLEOTIDE SEQUENCE [LARGE SCALE GENOMIC DNA]</scope>
    <source>
        <strain evidence="1 2">PA1-10</strain>
    </source>
</reference>
<dbReference type="PANTHER" id="PTHR41368:SF1">
    <property type="entry name" value="PROTEIN YGHO"/>
    <property type="match status" value="1"/>
</dbReference>
<evidence type="ECO:0000313" key="1">
    <source>
        <dbReference type="EMBL" id="KAB8196784.1"/>
    </source>
</evidence>
<dbReference type="InterPro" id="IPR016181">
    <property type="entry name" value="Acyl_CoA_acyltransferase"/>
</dbReference>
<dbReference type="OrthoDB" id="9806005at2"/>
<organism evidence="1 2">
    <name type="scientific">Nonomuraea phyllanthi</name>
    <dbReference type="NCBI Taxonomy" id="2219224"/>
    <lineage>
        <taxon>Bacteria</taxon>
        <taxon>Bacillati</taxon>
        <taxon>Actinomycetota</taxon>
        <taxon>Actinomycetes</taxon>
        <taxon>Streptosporangiales</taxon>
        <taxon>Streptosporangiaceae</taxon>
        <taxon>Nonomuraea</taxon>
    </lineage>
</organism>